<accession>A0ABV5WZ59</accession>
<organism evidence="2 3">
    <name type="scientific">Brevibacterium otitidis</name>
    <dbReference type="NCBI Taxonomy" id="53364"/>
    <lineage>
        <taxon>Bacteria</taxon>
        <taxon>Bacillati</taxon>
        <taxon>Actinomycetota</taxon>
        <taxon>Actinomycetes</taxon>
        <taxon>Micrococcales</taxon>
        <taxon>Brevibacteriaceae</taxon>
        <taxon>Brevibacterium</taxon>
    </lineage>
</organism>
<dbReference type="RefSeq" id="WP_376837771.1">
    <property type="nucleotide sequence ID" value="NZ_JBHMAU010000010.1"/>
</dbReference>
<dbReference type="InterPro" id="IPR014922">
    <property type="entry name" value="YdhG-like"/>
</dbReference>
<proteinExistence type="predicted"/>
<gene>
    <name evidence="2" type="ORF">ACFFN1_00995</name>
</gene>
<dbReference type="Pfam" id="PF08818">
    <property type="entry name" value="DUF1801"/>
    <property type="match status" value="1"/>
</dbReference>
<evidence type="ECO:0000313" key="3">
    <source>
        <dbReference type="Proteomes" id="UP001589707"/>
    </source>
</evidence>
<dbReference type="Proteomes" id="UP001589707">
    <property type="component" value="Unassembled WGS sequence"/>
</dbReference>
<reference evidence="2 3" key="1">
    <citation type="submission" date="2024-09" db="EMBL/GenBank/DDBJ databases">
        <authorList>
            <person name="Sun Q."/>
            <person name="Mori K."/>
        </authorList>
    </citation>
    <scope>NUCLEOTIDE SEQUENCE [LARGE SCALE GENOMIC DNA]</scope>
    <source>
        <strain evidence="2 3">JCM 11683</strain>
    </source>
</reference>
<protein>
    <submittedName>
        <fullName evidence="2">DUF1801 domain-containing protein</fullName>
    </submittedName>
</protein>
<sequence length="110" mass="12150">MEMVAEISGQQAVLWGGSIIGFGPQHYRYASGREGEMPTLGFSPRKAKLTLYFSEGFDAYRDDLARLGKHTTSVSCLYANKLADLDLGVLREMLTVSWRHHTGEAGLAKL</sequence>
<name>A0ABV5WZ59_9MICO</name>
<dbReference type="EMBL" id="JBHMAU010000010">
    <property type="protein sequence ID" value="MFB9775012.1"/>
    <property type="molecule type" value="Genomic_DNA"/>
</dbReference>
<evidence type="ECO:0000259" key="1">
    <source>
        <dbReference type="Pfam" id="PF08818"/>
    </source>
</evidence>
<keyword evidence="3" id="KW-1185">Reference proteome</keyword>
<feature type="domain" description="YdhG-like" evidence="1">
    <location>
        <begin position="12"/>
        <end position="94"/>
    </location>
</feature>
<comment type="caution">
    <text evidence="2">The sequence shown here is derived from an EMBL/GenBank/DDBJ whole genome shotgun (WGS) entry which is preliminary data.</text>
</comment>
<evidence type="ECO:0000313" key="2">
    <source>
        <dbReference type="EMBL" id="MFB9775012.1"/>
    </source>
</evidence>